<dbReference type="Proteomes" id="UP000618931">
    <property type="component" value="Unassembled WGS sequence"/>
</dbReference>
<gene>
    <name evidence="1" type="ORF">I2H31_15590</name>
</gene>
<dbReference type="RefSeq" id="WP_196293966.1">
    <property type="nucleotide sequence ID" value="NZ_JADQDM010000007.1"/>
</dbReference>
<reference evidence="1 2" key="1">
    <citation type="submission" date="2020-11" db="EMBL/GenBank/DDBJ databases">
        <authorList>
            <person name="Kim M.K."/>
        </authorList>
    </citation>
    <scope>NUCLEOTIDE SEQUENCE [LARGE SCALE GENOMIC DNA]</scope>
    <source>
        <strain evidence="1 2">BT662</strain>
    </source>
</reference>
<organism evidence="1 2">
    <name type="scientific">Hymenobacter ruricola</name>
    <dbReference type="NCBI Taxonomy" id="2791023"/>
    <lineage>
        <taxon>Bacteria</taxon>
        <taxon>Pseudomonadati</taxon>
        <taxon>Bacteroidota</taxon>
        <taxon>Cytophagia</taxon>
        <taxon>Cytophagales</taxon>
        <taxon>Hymenobacteraceae</taxon>
        <taxon>Hymenobacter</taxon>
    </lineage>
</organism>
<evidence type="ECO:0000313" key="1">
    <source>
        <dbReference type="EMBL" id="MBF9222526.1"/>
    </source>
</evidence>
<proteinExistence type="predicted"/>
<keyword evidence="2" id="KW-1185">Reference proteome</keyword>
<accession>A0ABS0I6E2</accession>
<name>A0ABS0I6E2_9BACT</name>
<comment type="caution">
    <text evidence="1">The sequence shown here is derived from an EMBL/GenBank/DDBJ whole genome shotgun (WGS) entry which is preliminary data.</text>
</comment>
<evidence type="ECO:0000313" key="2">
    <source>
        <dbReference type="Proteomes" id="UP000618931"/>
    </source>
</evidence>
<sequence length="121" mass="13726">MISFSNAKAMLAANSDKNAEEFKAGLYHACDAHNAETVANLAELIKAEANFKYAFDTRFVASMYYCITAVKGFDPKVFMRKLLHNPKALVRCATHKQYMEMLSGIYNYKTTETHKVRFLLA</sequence>
<dbReference type="EMBL" id="JADQDM010000007">
    <property type="protein sequence ID" value="MBF9222526.1"/>
    <property type="molecule type" value="Genomic_DNA"/>
</dbReference>
<protein>
    <submittedName>
        <fullName evidence="1">Uncharacterized protein</fullName>
    </submittedName>
</protein>